<gene>
    <name evidence="1" type="ORF">UFOVP49_123</name>
</gene>
<reference evidence="1" key="1">
    <citation type="submission" date="2020-04" db="EMBL/GenBank/DDBJ databases">
        <authorList>
            <person name="Chiriac C."/>
            <person name="Salcher M."/>
            <person name="Ghai R."/>
            <person name="Kavagutti S V."/>
        </authorList>
    </citation>
    <scope>NUCLEOTIDE SEQUENCE</scope>
</reference>
<name>A0A6J5KT40_9CAUD</name>
<accession>A0A6J5KT40</accession>
<evidence type="ECO:0000313" key="1">
    <source>
        <dbReference type="EMBL" id="CAB4124285.1"/>
    </source>
</evidence>
<sequence>MENYLMTYLFNANTSVINEVEVKNDANSSLNVSVTNWSTYSNANITSSITLTANIQNNNSVVSTSNPFPVTTTGSSTVTLDLGATGTSAFGELSTIQMTPFVQLDAIYGLNVFDFVTSNTGVGSVANTDSTSTLFKVQSGTSTNGAARIGSRKFLRYRPGQGALCRFTAAFSSGVALSTQQAGFTDTESALSVGYDGTDFGVVRITGGRIPIYRLTIATAPTGTQTATITLDGVAKTVTLHAGTSTNAAVEIFNAGGFTGWEIEQIANTVIFRNDDTKVTPGTFSFSSGGNATGSFAAIQVGVAQTEIWTKQADFSVDTLDGSGDANNPSHMHLHPDKLNVYQISFRWLGAGMISFSIEDEITGKFMVFHQIHYTNQYSLPHVENPSFNCGYTVSNRGSSTNLIITGASMMMGIEGMINVTRSTKAASASISSAAKDVVTHVISLRNSYSYMNKLNALSLNFKKLSYAFQSTDPVEIFIFQNPTTSAPLAFVDLPGSCSTYSTTAATIDPATNNPIGIFSVGVNGESSLSISDMLISEPPGSVITFAVRSTSAIAKTLIAAIWTED</sequence>
<dbReference type="EMBL" id="LR796178">
    <property type="protein sequence ID" value="CAB4124285.1"/>
    <property type="molecule type" value="Genomic_DNA"/>
</dbReference>
<proteinExistence type="predicted"/>
<organism evidence="1">
    <name type="scientific">uncultured Caudovirales phage</name>
    <dbReference type="NCBI Taxonomy" id="2100421"/>
    <lineage>
        <taxon>Viruses</taxon>
        <taxon>Duplodnaviria</taxon>
        <taxon>Heunggongvirae</taxon>
        <taxon>Uroviricota</taxon>
        <taxon>Caudoviricetes</taxon>
        <taxon>Peduoviridae</taxon>
        <taxon>Maltschvirus</taxon>
        <taxon>Maltschvirus maltsch</taxon>
    </lineage>
</organism>
<protein>
    <submittedName>
        <fullName evidence="1">Uncharacterized protein</fullName>
    </submittedName>
</protein>